<proteinExistence type="predicted"/>
<dbReference type="InterPro" id="IPR007159">
    <property type="entry name" value="SpoVT-AbrB_dom"/>
</dbReference>
<gene>
    <name evidence="2" type="ORF">HA331_04515</name>
</gene>
<feature type="domain" description="SpoVT-AbrB" evidence="1">
    <location>
        <begin position="10"/>
        <end position="50"/>
    </location>
</feature>
<name>A0A832W7L2_PYRHR</name>
<dbReference type="InterPro" id="IPR037914">
    <property type="entry name" value="SpoVT-AbrB_sf"/>
</dbReference>
<dbReference type="AlphaFoldDB" id="A0A832W7L2"/>
<dbReference type="RefSeq" id="WP_158298155.1">
    <property type="nucleotide sequence ID" value="NZ_DUJN01000004.1"/>
</dbReference>
<comment type="caution">
    <text evidence="2">The sequence shown here is derived from an EMBL/GenBank/DDBJ whole genome shotgun (WGS) entry which is preliminary data.</text>
</comment>
<reference evidence="2" key="1">
    <citation type="journal article" date="2020" name="bioRxiv">
        <title>A rank-normalized archaeal taxonomy based on genome phylogeny resolves widespread incomplete and uneven classifications.</title>
        <authorList>
            <person name="Rinke C."/>
            <person name="Chuvochina M."/>
            <person name="Mussig A.J."/>
            <person name="Chaumeil P.-A."/>
            <person name="Waite D.W."/>
            <person name="Whitman W.B."/>
            <person name="Parks D.H."/>
            <person name="Hugenholtz P."/>
        </authorList>
    </citation>
    <scope>NUCLEOTIDE SEQUENCE</scope>
    <source>
        <strain evidence="2">UBA8834</strain>
    </source>
</reference>
<dbReference type="Proteomes" id="UP000617544">
    <property type="component" value="Unassembled WGS sequence"/>
</dbReference>
<dbReference type="GeneID" id="43496782"/>
<evidence type="ECO:0000313" key="2">
    <source>
        <dbReference type="EMBL" id="HII61008.1"/>
    </source>
</evidence>
<sequence>MREKVKILKIRKTKNGYFLRIPNEVVRELGLEEKEKVEVYMNRESGEIIYKPF</sequence>
<protein>
    <recommendedName>
        <fullName evidence="1">SpoVT-AbrB domain-containing protein</fullName>
    </recommendedName>
</protein>
<organism evidence="2 3">
    <name type="scientific">Pyrococcus horikoshii</name>
    <dbReference type="NCBI Taxonomy" id="53953"/>
    <lineage>
        <taxon>Archaea</taxon>
        <taxon>Methanobacteriati</taxon>
        <taxon>Methanobacteriota</taxon>
        <taxon>Thermococci</taxon>
        <taxon>Thermococcales</taxon>
        <taxon>Thermococcaceae</taxon>
        <taxon>Pyrococcus</taxon>
    </lineage>
</organism>
<dbReference type="Gene3D" id="2.10.260.10">
    <property type="match status" value="1"/>
</dbReference>
<dbReference type="Pfam" id="PF04014">
    <property type="entry name" value="MazE_antitoxin"/>
    <property type="match status" value="1"/>
</dbReference>
<accession>A0A832W7L2</accession>
<dbReference type="SUPFAM" id="SSF89447">
    <property type="entry name" value="AbrB/MazE/MraZ-like"/>
    <property type="match status" value="1"/>
</dbReference>
<evidence type="ECO:0000259" key="1">
    <source>
        <dbReference type="Pfam" id="PF04014"/>
    </source>
</evidence>
<evidence type="ECO:0000313" key="3">
    <source>
        <dbReference type="Proteomes" id="UP000617544"/>
    </source>
</evidence>
<dbReference type="GO" id="GO:0003677">
    <property type="term" value="F:DNA binding"/>
    <property type="evidence" value="ECO:0007669"/>
    <property type="project" value="InterPro"/>
</dbReference>
<dbReference type="EMBL" id="DUJN01000004">
    <property type="protein sequence ID" value="HII61008.1"/>
    <property type="molecule type" value="Genomic_DNA"/>
</dbReference>